<name>Q0G2V1_9HYPH</name>
<comment type="caution">
    <text evidence="1">The sequence shown here is derived from an EMBL/GenBank/DDBJ whole genome shotgun (WGS) entry which is preliminary data.</text>
</comment>
<gene>
    <name evidence="1" type="ORF">FP2506_16644</name>
</gene>
<accession>Q0G2V1</accession>
<dbReference type="EMBL" id="AATP01000002">
    <property type="protein sequence ID" value="EAU42080.1"/>
    <property type="molecule type" value="Genomic_DNA"/>
</dbReference>
<evidence type="ECO:0000313" key="2">
    <source>
        <dbReference type="Proteomes" id="UP000004310"/>
    </source>
</evidence>
<dbReference type="Proteomes" id="UP000004310">
    <property type="component" value="Unassembled WGS sequence"/>
</dbReference>
<evidence type="ECO:0000313" key="1">
    <source>
        <dbReference type="EMBL" id="EAU42080.1"/>
    </source>
</evidence>
<protein>
    <submittedName>
        <fullName evidence="1">Uncharacterized protein</fullName>
    </submittedName>
</protein>
<proteinExistence type="predicted"/>
<sequence>MDGTRIQAFDQDIKATAFEQVL</sequence>
<dbReference type="HOGENOM" id="CLU_3424733_0_0_5"/>
<dbReference type="AlphaFoldDB" id="Q0G2V1"/>
<keyword evidence="2" id="KW-1185">Reference proteome</keyword>
<reference evidence="1 2" key="1">
    <citation type="journal article" date="2010" name="J. Bacteriol.">
        <title>Genome sequence of Fulvimarina pelagi HTCC2506T, a Mn(II)-oxidizing alphaproteobacterium possessing an aerobic anoxygenic photosynthetic gene cluster and Xanthorhodopsin.</title>
        <authorList>
            <person name="Kang I."/>
            <person name="Oh H.M."/>
            <person name="Lim S.I."/>
            <person name="Ferriera S."/>
            <person name="Giovannoni S.J."/>
            <person name="Cho J.C."/>
        </authorList>
    </citation>
    <scope>NUCLEOTIDE SEQUENCE [LARGE SCALE GENOMIC DNA]</scope>
    <source>
        <strain evidence="1 2">HTCC2506</strain>
    </source>
</reference>
<organism evidence="1 2">
    <name type="scientific">Fulvimarina pelagi HTCC2506</name>
    <dbReference type="NCBI Taxonomy" id="314231"/>
    <lineage>
        <taxon>Bacteria</taxon>
        <taxon>Pseudomonadati</taxon>
        <taxon>Pseudomonadota</taxon>
        <taxon>Alphaproteobacteria</taxon>
        <taxon>Hyphomicrobiales</taxon>
        <taxon>Aurantimonadaceae</taxon>
        <taxon>Fulvimarina</taxon>
    </lineage>
</organism>